<dbReference type="NCBIfam" id="TIGR01760">
    <property type="entry name" value="tape_meas_TP901"/>
    <property type="match status" value="1"/>
</dbReference>
<accession>A0A8T9T1I8</accession>
<proteinExistence type="predicted"/>
<dbReference type="KEGG" id="haei:MUN82_01925"/>
<feature type="transmembrane region" description="Helical" evidence="4">
    <location>
        <begin position="445"/>
        <end position="468"/>
    </location>
</feature>
<feature type="domain" description="Phage tail tape measure protein" evidence="5">
    <location>
        <begin position="142"/>
        <end position="333"/>
    </location>
</feature>
<dbReference type="InterPro" id="IPR010090">
    <property type="entry name" value="Phage_tape_meas"/>
</dbReference>
<dbReference type="Proteomes" id="UP000829925">
    <property type="component" value="Chromosome"/>
</dbReference>
<evidence type="ECO:0000256" key="3">
    <source>
        <dbReference type="SAM" id="MobiDB-lite"/>
    </source>
</evidence>
<dbReference type="PANTHER" id="PTHR37813:SF1">
    <property type="entry name" value="FELS-2 PROPHAGE PROTEIN"/>
    <property type="match status" value="1"/>
</dbReference>
<dbReference type="EMBL" id="CP095053">
    <property type="protein sequence ID" value="UOR05869.1"/>
    <property type="molecule type" value="Genomic_DNA"/>
</dbReference>
<feature type="coiled-coil region" evidence="2">
    <location>
        <begin position="583"/>
        <end position="633"/>
    </location>
</feature>
<dbReference type="RefSeq" id="WP_245094474.1">
    <property type="nucleotide sequence ID" value="NZ_CP095053.1"/>
</dbReference>
<organism evidence="6 7">
    <name type="scientific">Hymenobacter aerilatus</name>
    <dbReference type="NCBI Taxonomy" id="2932251"/>
    <lineage>
        <taxon>Bacteria</taxon>
        <taxon>Pseudomonadati</taxon>
        <taxon>Bacteroidota</taxon>
        <taxon>Cytophagia</taxon>
        <taxon>Cytophagales</taxon>
        <taxon>Hymenobacteraceae</taxon>
        <taxon>Hymenobacter</taxon>
    </lineage>
</organism>
<protein>
    <submittedName>
        <fullName evidence="6">Phage tail tape measure protein</fullName>
    </submittedName>
</protein>
<evidence type="ECO:0000256" key="4">
    <source>
        <dbReference type="SAM" id="Phobius"/>
    </source>
</evidence>
<evidence type="ECO:0000313" key="6">
    <source>
        <dbReference type="EMBL" id="UOR05869.1"/>
    </source>
</evidence>
<keyword evidence="4" id="KW-0812">Transmembrane</keyword>
<dbReference type="AlphaFoldDB" id="A0A8T9T1I8"/>
<keyword evidence="4" id="KW-0472">Membrane</keyword>
<dbReference type="PANTHER" id="PTHR37813">
    <property type="entry name" value="FELS-2 PROPHAGE PROTEIN"/>
    <property type="match status" value="1"/>
</dbReference>
<keyword evidence="4" id="KW-1133">Transmembrane helix</keyword>
<sequence>MDLQNLKILIGANIQNLQNGLKNAAGALRTFGAEAGRAGKDAANKFGAGFDGLNGRIAGQIKVLEATQKKYADGFGKLGDAFKSVGKDFSTYVSLPIAAGFALSAKAAIDFESAFAGVKKTLNTTGLDAQQTQAEYARLSEGIREMAKEIPAAATEIAKVAESAGQLGIKRDAILDFSRVMIDLGNSTNLSADQAATSLARLANITQLPQNQFSNLGSSIVALGNNFATTESEISELGLRLAGAGKQVNLTEADILGFSAAISSVGINAEAGGTAFSTVLKKIQVAVETGGKSLQSFAKVSGQSSAEFKKNFQTNAAQATLSFVEGLGKIKDEGGSTIGTLKELGLANIRTSDTLLRLAGAGDVTRRAVELSTQAFEENTALSKEAGQRYETTASQVQIAKNRLTDLAITVGNQLLPVIKTFSAGVGALADGLGKLSPGVVSTTITVAAFAAAIGPVVTGIGALISALGSAAVAASGFGAAIVAFTGPIGAAVAAVAALAAGIYYFTTSSDRANKAFQEQRQQTENLTTSISPLLDRYDDLKTKTELNADEQKELESIIKKVAATIPGAASRVDAYGNIIEINTKKTREAIRAEEKLLKLQARKSIGGNVDELEKRRRELANYQVEVDRFNKEGKVLTIGTSSLQFSSDPDDVKKVLDGYKERRKAFIEQNDLVNAQRKALEETAGVGIGKIISPEIQNLTKGFQGLTPATTTSTKALKDAGKVVAEDVAPTLGELKQRLKDLREELDGETPGTKEFAATKAKIANLEELIKKYEDTGKAGKKAATDIQKAFAEITSKLKGVDTQVRLGIVDSGAEESAAKIKVLEDGLKKLADLGVTPTNTKLQALNTQLLKLSQGLNVGFDQLDLKVPDLKVKPVKIPLILGEAATDSQGASNATIQSQKLLAANLAYSKSMEDISAKSLIYGKSFDGIGERIGALQQVIASFRAAGLGEMSAEIQSASDQLQAAVNFDKLSQAFDIGPVIGQKLANLTAVFDVNLDRIIQQTNAIGTASSILGEGLGNMAAGVTDGSGFLKSAFGALLAVLADYMQKKGAAIVALGLADLAVPGMQAAGLAQIAGGTALIAAAGAARAFGSAASSGQGIFRSGSKNTPGSGGSGNYRGSEAQNQNREKIEVQIKVTGKLRTEDDGRTLVGMIDNQKYRTTNYR</sequence>
<keyword evidence="7" id="KW-1185">Reference proteome</keyword>
<keyword evidence="1" id="KW-1188">Viral release from host cell</keyword>
<reference evidence="6 7" key="1">
    <citation type="submission" date="2022-04" db="EMBL/GenBank/DDBJ databases">
        <title>Hymenobacter sp. isolated from the air.</title>
        <authorList>
            <person name="Won M."/>
            <person name="Lee C.-M."/>
            <person name="Woen H.-Y."/>
            <person name="Kwon S.-W."/>
        </authorList>
    </citation>
    <scope>NUCLEOTIDE SEQUENCE [LARGE SCALE GENOMIC DNA]</scope>
    <source>
        <strain evidence="7">5413 J-13</strain>
    </source>
</reference>
<gene>
    <name evidence="6" type="ORF">MUN82_01925</name>
</gene>
<feature type="region of interest" description="Disordered" evidence="3">
    <location>
        <begin position="1103"/>
        <end position="1130"/>
    </location>
</feature>
<evidence type="ECO:0000256" key="2">
    <source>
        <dbReference type="SAM" id="Coils"/>
    </source>
</evidence>
<dbReference type="Pfam" id="PF10145">
    <property type="entry name" value="PhageMin_Tail"/>
    <property type="match status" value="1"/>
</dbReference>
<evidence type="ECO:0000256" key="1">
    <source>
        <dbReference type="ARBA" id="ARBA00022612"/>
    </source>
</evidence>
<evidence type="ECO:0000313" key="7">
    <source>
        <dbReference type="Proteomes" id="UP000829925"/>
    </source>
</evidence>
<name>A0A8T9T1I8_9BACT</name>
<evidence type="ECO:0000259" key="5">
    <source>
        <dbReference type="Pfam" id="PF10145"/>
    </source>
</evidence>
<keyword evidence="2" id="KW-0175">Coiled coil</keyword>
<feature type="transmembrane region" description="Helical" evidence="4">
    <location>
        <begin position="480"/>
        <end position="506"/>
    </location>
</feature>